<dbReference type="InterPro" id="IPR002347">
    <property type="entry name" value="SDR_fam"/>
</dbReference>
<keyword evidence="2" id="KW-0560">Oxidoreductase</keyword>
<evidence type="ECO:0000256" key="1">
    <source>
        <dbReference type="ARBA" id="ARBA00006484"/>
    </source>
</evidence>
<dbReference type="Pfam" id="PF13561">
    <property type="entry name" value="adh_short_C2"/>
    <property type="match status" value="1"/>
</dbReference>
<dbReference type="RefSeq" id="WP_124972704.1">
    <property type="nucleotide sequence ID" value="NZ_RQVS01000010.1"/>
</dbReference>
<dbReference type="Pfam" id="PF00106">
    <property type="entry name" value="adh_short"/>
    <property type="match status" value="1"/>
</dbReference>
<dbReference type="Gene3D" id="3.40.50.720">
    <property type="entry name" value="NAD(P)-binding Rossmann-like Domain"/>
    <property type="match status" value="1"/>
</dbReference>
<gene>
    <name evidence="3" type="ORF">EG850_09030</name>
</gene>
<evidence type="ECO:0000313" key="4">
    <source>
        <dbReference type="Proteomes" id="UP000274391"/>
    </source>
</evidence>
<proteinExistence type="inferred from homology"/>
<dbReference type="AlphaFoldDB" id="A0A3P3VXP8"/>
<dbReference type="InterPro" id="IPR020904">
    <property type="entry name" value="Sc_DH/Rdtase_CS"/>
</dbReference>
<organism evidence="3 4">
    <name type="scientific">Gulosibacter macacae</name>
    <dbReference type="NCBI Taxonomy" id="2488791"/>
    <lineage>
        <taxon>Bacteria</taxon>
        <taxon>Bacillati</taxon>
        <taxon>Actinomycetota</taxon>
        <taxon>Actinomycetes</taxon>
        <taxon>Micrococcales</taxon>
        <taxon>Microbacteriaceae</taxon>
        <taxon>Gulosibacter</taxon>
    </lineage>
</organism>
<keyword evidence="4" id="KW-1185">Reference proteome</keyword>
<dbReference type="InterPro" id="IPR036291">
    <property type="entry name" value="NAD(P)-bd_dom_sf"/>
</dbReference>
<dbReference type="OrthoDB" id="3676637at2"/>
<sequence length="280" mass="28947">MSRTYIITGAGSGIGLATANLLRAGGETVIGVDLKGADVTGDLGTPEGRKQAVTDVLEAAGGKVDAVIACAGISHPIPATAAVNYFGMTEFLEGLRPALAESSAPRAALVSSMSSLQPNFPPLVDALLANDETKALELAGELANHENPQMGSLIYASSKRAISRWVRQQSVTPEWAGAGIPLNAVAPGVVTTPMTADLLADAQTTAFVDAVVPMPLNYHQPPESIAKLLIWLTSVDNTHCAGQTIYCDGGADVVLRGEDAFTWADETVGNYFAKLSGGAE</sequence>
<dbReference type="SUPFAM" id="SSF51735">
    <property type="entry name" value="NAD(P)-binding Rossmann-fold domains"/>
    <property type="match status" value="1"/>
</dbReference>
<accession>A0A3P3VXP8</accession>
<reference evidence="3 4" key="1">
    <citation type="submission" date="2018-11" db="EMBL/GenBank/DDBJ databases">
        <title>YIM 102482-1 draft genome.</title>
        <authorList>
            <person name="Li G."/>
            <person name="Jiang Y."/>
        </authorList>
    </citation>
    <scope>NUCLEOTIDE SEQUENCE [LARGE SCALE GENOMIC DNA]</scope>
    <source>
        <strain evidence="3 4">YIM 102482-1</strain>
    </source>
</reference>
<dbReference type="PRINTS" id="PR00081">
    <property type="entry name" value="GDHRDH"/>
</dbReference>
<dbReference type="GO" id="GO:0016491">
    <property type="term" value="F:oxidoreductase activity"/>
    <property type="evidence" value="ECO:0007669"/>
    <property type="project" value="UniProtKB-KW"/>
</dbReference>
<dbReference type="PANTHER" id="PTHR24321">
    <property type="entry name" value="DEHYDROGENASES, SHORT CHAIN"/>
    <property type="match status" value="1"/>
</dbReference>
<dbReference type="Proteomes" id="UP000274391">
    <property type="component" value="Unassembled WGS sequence"/>
</dbReference>
<name>A0A3P3VXP8_9MICO</name>
<protein>
    <submittedName>
        <fullName evidence="3">SDR family oxidoreductase</fullName>
    </submittedName>
</protein>
<dbReference type="PROSITE" id="PS00061">
    <property type="entry name" value="ADH_SHORT"/>
    <property type="match status" value="1"/>
</dbReference>
<comment type="caution">
    <text evidence="3">The sequence shown here is derived from an EMBL/GenBank/DDBJ whole genome shotgun (WGS) entry which is preliminary data.</text>
</comment>
<evidence type="ECO:0000256" key="2">
    <source>
        <dbReference type="ARBA" id="ARBA00023002"/>
    </source>
</evidence>
<evidence type="ECO:0000313" key="3">
    <source>
        <dbReference type="EMBL" id="RRJ86239.1"/>
    </source>
</evidence>
<dbReference type="PANTHER" id="PTHR24321:SF8">
    <property type="entry name" value="ESTRADIOL 17-BETA-DEHYDROGENASE 8-RELATED"/>
    <property type="match status" value="1"/>
</dbReference>
<dbReference type="EMBL" id="RQVS01000010">
    <property type="protein sequence ID" value="RRJ86239.1"/>
    <property type="molecule type" value="Genomic_DNA"/>
</dbReference>
<comment type="similarity">
    <text evidence="1">Belongs to the short-chain dehydrogenases/reductases (SDR) family.</text>
</comment>